<evidence type="ECO:0000256" key="1">
    <source>
        <dbReference type="SAM" id="MobiDB-lite"/>
    </source>
</evidence>
<feature type="region of interest" description="Disordered" evidence="1">
    <location>
        <begin position="324"/>
        <end position="439"/>
    </location>
</feature>
<evidence type="ECO:0000313" key="2">
    <source>
        <dbReference type="EMBL" id="RMZ70066.1"/>
    </source>
</evidence>
<dbReference type="Proteomes" id="UP000265663">
    <property type="component" value="Unassembled WGS sequence"/>
</dbReference>
<feature type="compositionally biased region" description="Acidic residues" evidence="1">
    <location>
        <begin position="332"/>
        <end position="347"/>
    </location>
</feature>
<feature type="compositionally biased region" description="Low complexity" evidence="1">
    <location>
        <begin position="243"/>
        <end position="268"/>
    </location>
</feature>
<feature type="region of interest" description="Disordered" evidence="1">
    <location>
        <begin position="476"/>
        <end position="666"/>
    </location>
</feature>
<sequence length="666" mass="74099">MSIILTQPTDYPAAFLKRRINAPEYLYIAVTEANKIAISLAIPHYGKYSEYTKSNLEAHLARKPEDDHATSSLVSTYESEAAALKCATYSNKRIDSEKKGTLALCMKGIIPGWLVLAKGVHVPVWIEQKRDLTETVKDDVWICLQEARIVLGIDERLGEKEEWLACPPVIRHKISKSMVERTVVDDEEREEPDKRQARRQQHRMDENEGEAQCDQASHAKLRRSSSKASLLPPPHIPTRKSSLRSLSRKITSLPEESSSATAASSSPKLKITTRDATISLTNADHHRATSLMKYALLVAHGKRIEAEETWLLETVPLNQSVSRAGSLHTIGEEGDVQGEEEEEDGDIGCEGAAPETDTRSYITPPESWRGSAHQCNSDYYDADDDHNTSARAATCQGEDSDSIPEDRGRTKRSTAPSPSRSMLSQHVQKMRETLPLPPRRSRRELLLELQTDEDSLLREYARVSLQASAVFDGQVARDAGQQGSRTASSSHRQRQAHPRQDTFVAEDKDPSSSSSARQRNRLAASAYYTPPPPPQSTIYTTPTTPRLHQNTPQTSSPTLVNTPPSPSLYATPPSSSSQRTLLRKTDNDTGTPTPSKSEALMARGKGLREKGREISNRLAEIRERLPRAAEERRGGREEEGEGRVERRKKGSGKVDDLWGDIAEREE</sequence>
<gene>
    <name evidence="2" type="ORF">GMOD_00000111</name>
</gene>
<dbReference type="OrthoDB" id="3440338at2759"/>
<organism evidence="2 3">
    <name type="scientific">Pyrenophora seminiperda CCB06</name>
    <dbReference type="NCBI Taxonomy" id="1302712"/>
    <lineage>
        <taxon>Eukaryota</taxon>
        <taxon>Fungi</taxon>
        <taxon>Dikarya</taxon>
        <taxon>Ascomycota</taxon>
        <taxon>Pezizomycotina</taxon>
        <taxon>Dothideomycetes</taxon>
        <taxon>Pleosporomycetidae</taxon>
        <taxon>Pleosporales</taxon>
        <taxon>Pleosporineae</taxon>
        <taxon>Pleosporaceae</taxon>
        <taxon>Pyrenophora</taxon>
    </lineage>
</organism>
<keyword evidence="3" id="KW-1185">Reference proteome</keyword>
<proteinExistence type="predicted"/>
<feature type="compositionally biased region" description="Polar residues" evidence="1">
    <location>
        <begin position="546"/>
        <end position="562"/>
    </location>
</feature>
<reference evidence="2 3" key="1">
    <citation type="journal article" date="2014" name="PLoS ONE">
        <title>De novo Genome Assembly of the Fungal Plant Pathogen Pyrenophora semeniperda.</title>
        <authorList>
            <person name="Soliai M.M."/>
            <person name="Meyer S.E."/>
            <person name="Udall J.A."/>
            <person name="Elzinga D.E."/>
            <person name="Hermansen R.A."/>
            <person name="Bodily P.M."/>
            <person name="Hart A.A."/>
            <person name="Coleman C.E."/>
        </authorList>
    </citation>
    <scope>NUCLEOTIDE SEQUENCE [LARGE SCALE GENOMIC DNA]</scope>
    <source>
        <strain evidence="2 3">CCB06</strain>
        <tissue evidence="2">Mycelium</tissue>
    </source>
</reference>
<accession>A0A3M7M6G3</accession>
<feature type="compositionally biased region" description="Polar residues" evidence="1">
    <location>
        <begin position="413"/>
        <end position="427"/>
    </location>
</feature>
<name>A0A3M7M6G3_9PLEO</name>
<feature type="compositionally biased region" description="Basic and acidic residues" evidence="1">
    <location>
        <begin position="606"/>
        <end position="644"/>
    </location>
</feature>
<feature type="region of interest" description="Disordered" evidence="1">
    <location>
        <begin position="180"/>
        <end position="268"/>
    </location>
</feature>
<dbReference type="EMBL" id="KE747824">
    <property type="protein sequence ID" value="RMZ70066.1"/>
    <property type="molecule type" value="Genomic_DNA"/>
</dbReference>
<dbReference type="AlphaFoldDB" id="A0A3M7M6G3"/>
<protein>
    <submittedName>
        <fullName evidence="2">Ferric reductase</fullName>
    </submittedName>
</protein>
<feature type="compositionally biased region" description="Polar residues" evidence="1">
    <location>
        <begin position="481"/>
        <end position="490"/>
    </location>
</feature>
<evidence type="ECO:0000313" key="3">
    <source>
        <dbReference type="Proteomes" id="UP000265663"/>
    </source>
</evidence>
<feature type="compositionally biased region" description="Low complexity" evidence="1">
    <location>
        <begin position="536"/>
        <end position="545"/>
    </location>
</feature>